<comment type="caution">
    <text evidence="2">The sequence shown here is derived from an EMBL/GenBank/DDBJ whole genome shotgun (WGS) entry which is preliminary data.</text>
</comment>
<evidence type="ECO:0000313" key="3">
    <source>
        <dbReference type="Proteomes" id="UP000546200"/>
    </source>
</evidence>
<reference evidence="2 3" key="1">
    <citation type="submission" date="2020-08" db="EMBL/GenBank/DDBJ databases">
        <title>Genomic Encyclopedia of Type Strains, Phase IV (KMG-IV): sequencing the most valuable type-strain genomes for metagenomic binning, comparative biology and taxonomic classification.</title>
        <authorList>
            <person name="Goeker M."/>
        </authorList>
    </citation>
    <scope>NUCLEOTIDE SEQUENCE [LARGE SCALE GENOMIC DNA]</scope>
    <source>
        <strain evidence="2 3">DSM 100044</strain>
    </source>
</reference>
<dbReference type="EMBL" id="JACIJK010000005">
    <property type="protein sequence ID" value="MBB5714970.1"/>
    <property type="molecule type" value="Genomic_DNA"/>
</dbReference>
<feature type="region of interest" description="Disordered" evidence="1">
    <location>
        <begin position="16"/>
        <end position="123"/>
    </location>
</feature>
<evidence type="ECO:0000256" key="1">
    <source>
        <dbReference type="SAM" id="MobiDB-lite"/>
    </source>
</evidence>
<sequence>MLAATAFTAPIAADAQSMPGMDMGQHAGHAVPAPRAKPAPKAARPAAKPRTLPAPRTAPKPAASQPATGHSTKDHSQAGGSAHVSPASSADMAPATMADAPVASTPQNHGQIDQGSMPGMDHGAVAGMDHGGMDMHGIKGMLGGYSMMRDASGTAWQPESSPMWAIMGKHGDWSTMVHGFATLVYDDQGGPRGDQKAFVASMLMGMGQRELGRGTLTLRAMGSLDPLMGKSGYPLLLATGETADGRTELVDRQHPHDAFMELSATFSHPLGRDLSGFVYLGLPGEPALGPATYMHRFSGMANPEAPISHHWLDSTHVTFGVATAGIVHKGLKLEGSIFTGREPDENRWDIERPRMDSWSVRATVNPTANLSAQVSHGFLHSPEGLHPDEDVRRTSASITWNLPLGQDRNWQSTFAWGRNDPSGGDHRHTTDAFLLDSAVQLGRWTVFGRAENVDKDELFGDELFGDEHDDDMLAGRVFNVSKLSLGGYHSVPFGPVALDLGGLVSKYDLPRDMQPRYGSDPTSFMLFTRLRITG</sequence>
<organism evidence="2 3">
    <name type="scientific">Sphingomonas aerophila</name>
    <dbReference type="NCBI Taxonomy" id="1344948"/>
    <lineage>
        <taxon>Bacteria</taxon>
        <taxon>Pseudomonadati</taxon>
        <taxon>Pseudomonadota</taxon>
        <taxon>Alphaproteobacteria</taxon>
        <taxon>Sphingomonadales</taxon>
        <taxon>Sphingomonadaceae</taxon>
        <taxon>Sphingomonas</taxon>
    </lineage>
</organism>
<proteinExistence type="predicted"/>
<name>A0A7W9BCZ6_9SPHN</name>
<keyword evidence="3" id="KW-1185">Reference proteome</keyword>
<dbReference type="RefSeq" id="WP_184056846.1">
    <property type="nucleotide sequence ID" value="NZ_JACIJK010000005.1"/>
</dbReference>
<feature type="compositionally biased region" description="Low complexity" evidence="1">
    <location>
        <begin position="84"/>
        <end position="104"/>
    </location>
</feature>
<dbReference type="Proteomes" id="UP000546200">
    <property type="component" value="Unassembled WGS sequence"/>
</dbReference>
<protein>
    <submittedName>
        <fullName evidence="2">Uncharacterized protein</fullName>
    </submittedName>
</protein>
<feature type="compositionally biased region" description="Polar residues" evidence="1">
    <location>
        <begin position="105"/>
        <end position="114"/>
    </location>
</feature>
<dbReference type="AlphaFoldDB" id="A0A7W9BCZ6"/>
<gene>
    <name evidence="2" type="ORF">FHS94_001811</name>
</gene>
<feature type="compositionally biased region" description="Low complexity" evidence="1">
    <location>
        <begin position="32"/>
        <end position="63"/>
    </location>
</feature>
<evidence type="ECO:0000313" key="2">
    <source>
        <dbReference type="EMBL" id="MBB5714970.1"/>
    </source>
</evidence>
<accession>A0A7W9BCZ6</accession>